<keyword evidence="1" id="KW-1133">Transmembrane helix</keyword>
<keyword evidence="1" id="KW-0472">Membrane</keyword>
<reference evidence="2 3" key="1">
    <citation type="submission" date="2017-05" db="EMBL/GenBank/DDBJ databases">
        <authorList>
            <person name="Varghese N."/>
            <person name="Submissions S."/>
        </authorList>
    </citation>
    <scope>NUCLEOTIDE SEQUENCE [LARGE SCALE GENOMIC DNA]</scope>
    <source>
        <strain evidence="2 3">DSM 19382</strain>
    </source>
</reference>
<dbReference type="AlphaFoldDB" id="A0A521DPX8"/>
<gene>
    <name evidence="2" type="ORF">SAMN06265349_103427</name>
</gene>
<organism evidence="2 3">
    <name type="scientific">Flavobacterium resistens</name>
    <dbReference type="NCBI Taxonomy" id="443612"/>
    <lineage>
        <taxon>Bacteria</taxon>
        <taxon>Pseudomonadati</taxon>
        <taxon>Bacteroidota</taxon>
        <taxon>Flavobacteriia</taxon>
        <taxon>Flavobacteriales</taxon>
        <taxon>Flavobacteriaceae</taxon>
        <taxon>Flavobacterium</taxon>
    </lineage>
</organism>
<dbReference type="Proteomes" id="UP000317289">
    <property type="component" value="Unassembled WGS sequence"/>
</dbReference>
<dbReference type="EMBL" id="FXTA01000003">
    <property type="protein sequence ID" value="SMO72980.1"/>
    <property type="molecule type" value="Genomic_DNA"/>
</dbReference>
<accession>A0A521DPX8</accession>
<feature type="transmembrane region" description="Helical" evidence="1">
    <location>
        <begin position="33"/>
        <end position="51"/>
    </location>
</feature>
<proteinExistence type="predicted"/>
<evidence type="ECO:0000313" key="2">
    <source>
        <dbReference type="EMBL" id="SMO72980.1"/>
    </source>
</evidence>
<keyword evidence="1" id="KW-0812">Transmembrane</keyword>
<evidence type="ECO:0000256" key="1">
    <source>
        <dbReference type="SAM" id="Phobius"/>
    </source>
</evidence>
<protein>
    <submittedName>
        <fullName evidence="2">Uncharacterized protein</fullName>
    </submittedName>
</protein>
<sequence length="157" mass="18336">MKTFSFITDMLRLSYFIFFIVIFYYFRTEMRKLIVFLVFMNLLLLGGGQNLNASTFGFSHHHTFEKKHRVKFTNQERGTSVIEDAADVDLEEDLLGSDDVNDGLTTKLFAVNYSLLDNWYLSFSDQSATNESNRFKIYAPFLAHSNPIYITQRVLRI</sequence>
<name>A0A521DPX8_9FLAO</name>
<feature type="transmembrane region" description="Helical" evidence="1">
    <location>
        <begin position="6"/>
        <end position="26"/>
    </location>
</feature>
<evidence type="ECO:0000313" key="3">
    <source>
        <dbReference type="Proteomes" id="UP000317289"/>
    </source>
</evidence>